<dbReference type="PRINTS" id="PR00035">
    <property type="entry name" value="HTHGNTR"/>
</dbReference>
<protein>
    <recommendedName>
        <fullName evidence="4">HTH gntR-type domain-containing protein</fullName>
    </recommendedName>
</protein>
<dbReference type="Gene3D" id="1.10.10.10">
    <property type="entry name" value="Winged helix-like DNA-binding domain superfamily/Winged helix DNA-binding domain"/>
    <property type="match status" value="1"/>
</dbReference>
<dbReference type="RefSeq" id="WP_007862260.1">
    <property type="nucleotide sequence ID" value="NZ_KQ235875.1"/>
</dbReference>
<dbReference type="InterPro" id="IPR000524">
    <property type="entry name" value="Tscrpt_reg_HTH_GntR"/>
</dbReference>
<dbReference type="GO" id="GO:0045892">
    <property type="term" value="P:negative regulation of DNA-templated transcription"/>
    <property type="evidence" value="ECO:0007669"/>
    <property type="project" value="TreeGrafter"/>
</dbReference>
<gene>
    <name evidence="5" type="ORF">HMPREF9470_00670</name>
</gene>
<dbReference type="SMART" id="SM00345">
    <property type="entry name" value="HTH_GNTR"/>
    <property type="match status" value="1"/>
</dbReference>
<dbReference type="GO" id="GO:0003700">
    <property type="term" value="F:DNA-binding transcription factor activity"/>
    <property type="evidence" value="ECO:0007669"/>
    <property type="project" value="InterPro"/>
</dbReference>
<keyword evidence="3" id="KW-0804">Transcription</keyword>
<dbReference type="SUPFAM" id="SSF64288">
    <property type="entry name" value="Chorismate lyase-like"/>
    <property type="match status" value="1"/>
</dbReference>
<dbReference type="OrthoDB" id="1648691at2"/>
<comment type="caution">
    <text evidence="5">The sequence shown here is derived from an EMBL/GenBank/DDBJ whole genome shotgun (WGS) entry which is preliminary data.</text>
</comment>
<organism evidence="5 6">
    <name type="scientific">[Clostridium] citroniae WAL-19142</name>
    <dbReference type="NCBI Taxonomy" id="742734"/>
    <lineage>
        <taxon>Bacteria</taxon>
        <taxon>Bacillati</taxon>
        <taxon>Bacillota</taxon>
        <taxon>Clostridia</taxon>
        <taxon>Lachnospirales</taxon>
        <taxon>Lachnospiraceae</taxon>
        <taxon>Enterocloster</taxon>
    </lineage>
</organism>
<reference evidence="5 6" key="1">
    <citation type="submission" date="2011-04" db="EMBL/GenBank/DDBJ databases">
        <title>The Genome Sequence of Clostridium citroniae WAL-19142.</title>
        <authorList>
            <consortium name="The Broad Institute Genome Sequencing Platform"/>
            <person name="Earl A."/>
            <person name="Ward D."/>
            <person name="Feldgarden M."/>
            <person name="Gevers D."/>
            <person name="Warren Y.A."/>
            <person name="Tyrrell K.L."/>
            <person name="Citron D.M."/>
            <person name="Goldstein E.J."/>
            <person name="Daigneault M."/>
            <person name="Allen-Vercoe E."/>
            <person name="Young S.K."/>
            <person name="Zeng Q."/>
            <person name="Gargeya S."/>
            <person name="Fitzgerald M."/>
            <person name="Haas B."/>
            <person name="Abouelleil A."/>
            <person name="Alvarado L."/>
            <person name="Arachchi H.M."/>
            <person name="Berlin A."/>
            <person name="Brown A."/>
            <person name="Chapman S.B."/>
            <person name="Chen Z."/>
            <person name="Dunbar C."/>
            <person name="Freedman E."/>
            <person name="Gearin G."/>
            <person name="Gellesch M."/>
            <person name="Goldberg J."/>
            <person name="Griggs A."/>
            <person name="Gujja S."/>
            <person name="Heilman E.R."/>
            <person name="Heiman D."/>
            <person name="Howarth C."/>
            <person name="Larson L."/>
            <person name="Lui A."/>
            <person name="MacDonald P.J."/>
            <person name="Mehta T."/>
            <person name="Montmayeur A."/>
            <person name="Murphy C."/>
            <person name="Neiman D."/>
            <person name="Pearson M."/>
            <person name="Priest M."/>
            <person name="Roberts A."/>
            <person name="Saif S."/>
            <person name="Shea T."/>
            <person name="Shenoy N."/>
            <person name="Sisk P."/>
            <person name="Stolte C."/>
            <person name="Sykes S."/>
            <person name="White J."/>
            <person name="Yandava C."/>
            <person name="Wortman J."/>
            <person name="Nusbaum C."/>
            <person name="Birren B."/>
        </authorList>
    </citation>
    <scope>NUCLEOTIDE SEQUENCE [LARGE SCALE GENOMIC DNA]</scope>
    <source>
        <strain evidence="5 6">WAL-19142</strain>
    </source>
</reference>
<dbReference type="InterPro" id="IPR036390">
    <property type="entry name" value="WH_DNA-bd_sf"/>
</dbReference>
<name>A0A0J9B6M3_9FIRM</name>
<keyword evidence="2" id="KW-0238">DNA-binding</keyword>
<dbReference type="InterPro" id="IPR036388">
    <property type="entry name" value="WH-like_DNA-bd_sf"/>
</dbReference>
<dbReference type="AlphaFoldDB" id="A0A0J9B6M3"/>
<dbReference type="InterPro" id="IPR050679">
    <property type="entry name" value="Bact_HTH_transcr_reg"/>
</dbReference>
<evidence type="ECO:0000259" key="4">
    <source>
        <dbReference type="PROSITE" id="PS50949"/>
    </source>
</evidence>
<dbReference type="EMBL" id="ADLK01000078">
    <property type="protein sequence ID" value="KMW08773.1"/>
    <property type="molecule type" value="Genomic_DNA"/>
</dbReference>
<proteinExistence type="predicted"/>
<dbReference type="Pfam" id="PF07702">
    <property type="entry name" value="UTRA"/>
    <property type="match status" value="1"/>
</dbReference>
<dbReference type="GeneID" id="93165475"/>
<dbReference type="PANTHER" id="PTHR44846:SF1">
    <property type="entry name" value="MANNOSYL-D-GLYCERATE TRANSPORT_METABOLISM SYSTEM REPRESSOR MNGR-RELATED"/>
    <property type="match status" value="1"/>
</dbReference>
<evidence type="ECO:0000313" key="5">
    <source>
        <dbReference type="EMBL" id="KMW08773.1"/>
    </source>
</evidence>
<dbReference type="Pfam" id="PF00392">
    <property type="entry name" value="GntR"/>
    <property type="match status" value="1"/>
</dbReference>
<dbReference type="GO" id="GO:0003677">
    <property type="term" value="F:DNA binding"/>
    <property type="evidence" value="ECO:0007669"/>
    <property type="project" value="UniProtKB-KW"/>
</dbReference>
<dbReference type="SMART" id="SM00866">
    <property type="entry name" value="UTRA"/>
    <property type="match status" value="1"/>
</dbReference>
<dbReference type="Proteomes" id="UP000037392">
    <property type="component" value="Unassembled WGS sequence"/>
</dbReference>
<accession>A0A0J9B6M3</accession>
<dbReference type="Gene3D" id="3.40.1410.10">
    <property type="entry name" value="Chorismate lyase-like"/>
    <property type="match status" value="1"/>
</dbReference>
<evidence type="ECO:0000256" key="3">
    <source>
        <dbReference type="ARBA" id="ARBA00023163"/>
    </source>
</evidence>
<dbReference type="PATRIC" id="fig|742734.4.peg.715"/>
<evidence type="ECO:0000313" key="6">
    <source>
        <dbReference type="Proteomes" id="UP000037392"/>
    </source>
</evidence>
<evidence type="ECO:0000256" key="1">
    <source>
        <dbReference type="ARBA" id="ARBA00023015"/>
    </source>
</evidence>
<dbReference type="SUPFAM" id="SSF46785">
    <property type="entry name" value="Winged helix' DNA-binding domain"/>
    <property type="match status" value="1"/>
</dbReference>
<dbReference type="PROSITE" id="PS50949">
    <property type="entry name" value="HTH_GNTR"/>
    <property type="match status" value="1"/>
</dbReference>
<sequence>MTEDYRESIPRKVRKTDLKAQVEEELLRFIKHMDLSVNSKLPREEELARMLGVSRITLRSVLDDLAGKGMIFRRHGRGTFVNSSFFEMKASFNPVMHFADMIRNSGYEPRVEMIRHQIVRADRDVAGRLGMEEGAQALVCDKIFYADQQICAVTRDYIPLSYLRGVDMGELDRYVNSVFYFMYKASGKKLEWDKVELNAVYSRDVELLDSLLKTAGIPPKAFLLLKGVNFDEDGTPAVYTWEYVDTNILKYSQIRKRILHYDRMDEDEGSRISNIKTD</sequence>
<dbReference type="CDD" id="cd07377">
    <property type="entry name" value="WHTH_GntR"/>
    <property type="match status" value="1"/>
</dbReference>
<dbReference type="InterPro" id="IPR011663">
    <property type="entry name" value="UTRA"/>
</dbReference>
<keyword evidence="1" id="KW-0805">Transcription regulation</keyword>
<dbReference type="InterPro" id="IPR028978">
    <property type="entry name" value="Chorismate_lyase_/UTRA_dom_sf"/>
</dbReference>
<evidence type="ECO:0000256" key="2">
    <source>
        <dbReference type="ARBA" id="ARBA00023125"/>
    </source>
</evidence>
<feature type="domain" description="HTH gntR-type" evidence="4">
    <location>
        <begin position="16"/>
        <end position="84"/>
    </location>
</feature>
<dbReference type="PANTHER" id="PTHR44846">
    <property type="entry name" value="MANNOSYL-D-GLYCERATE TRANSPORT/METABOLISM SYSTEM REPRESSOR MNGR-RELATED"/>
    <property type="match status" value="1"/>
</dbReference>